<keyword evidence="1" id="KW-0175">Coiled coil</keyword>
<proteinExistence type="predicted"/>
<protein>
    <recommendedName>
        <fullName evidence="4">ATP binding protein</fullName>
    </recommendedName>
</protein>
<dbReference type="PANTHER" id="PTHR34937:SF2">
    <property type="entry name" value="OS08G0559800 PROTEIN"/>
    <property type="match status" value="1"/>
</dbReference>
<evidence type="ECO:0000313" key="3">
    <source>
        <dbReference type="EMBL" id="SPD23844.1"/>
    </source>
</evidence>
<feature type="coiled-coil region" evidence="1">
    <location>
        <begin position="84"/>
        <end position="136"/>
    </location>
</feature>
<reference evidence="3" key="1">
    <citation type="submission" date="2018-02" db="EMBL/GenBank/DDBJ databases">
        <authorList>
            <person name="Cohen D.B."/>
            <person name="Kent A.D."/>
        </authorList>
    </citation>
    <scope>NUCLEOTIDE SEQUENCE</scope>
</reference>
<feature type="region of interest" description="Disordered" evidence="2">
    <location>
        <begin position="287"/>
        <end position="310"/>
    </location>
</feature>
<evidence type="ECO:0008006" key="4">
    <source>
        <dbReference type="Google" id="ProtNLM"/>
    </source>
</evidence>
<feature type="region of interest" description="Disordered" evidence="2">
    <location>
        <begin position="1"/>
        <end position="27"/>
    </location>
</feature>
<dbReference type="InterPro" id="IPR040300">
    <property type="entry name" value="At3g49055-like"/>
</dbReference>
<dbReference type="AlphaFoldDB" id="A0A2N9IHU6"/>
<feature type="compositionally biased region" description="Polar residues" evidence="2">
    <location>
        <begin position="15"/>
        <end position="24"/>
    </location>
</feature>
<sequence>MEITIETPPDFQINGPDSPSTIPQLSDHDDLRADFESLRESYLSLQSKSAETEETLTVLRCERDEAVNHSSDLTKLVDEISREREPLRGKIDELEASLKEKEDEFAKKLEEEVRKTEELKNEVEVSRERVMELGTEIKERSDYLSKSLDSFRSAKESLMRIIESIDEEKVETTGVEERELASVESELGEEIMEMTRLVSEAEAKVSEYKEMRKKEKRELENSVVSLTEENRDINTLLRIALVEKEAVEKSLNKLKGNNDQKRVAILQIAERGLQRVGFGFMMGGGSGEHQLESSGVSTSAGSQKSDSSECEEEVVSLASTVERIMKNLRQEIAQLRRSLEESRSDTERLQSLTEKQAQQIAENTQYIKELEDRERVLVQNVEELLMEIKETEAEVARWREACELEVEAGKNEMGERDKVVAILKQELEKTRSALDISNGKLKLKEELAAAAMAAQEAAERSLQLADSRAAGLRERIEELTRQLEESESRERSRHKIRHICWPWRILKVNPASSASSRVQNVRRMLPEMQALLHNSA</sequence>
<accession>A0A2N9IHU6</accession>
<feature type="coiled-coil region" evidence="1">
    <location>
        <begin position="318"/>
        <end position="401"/>
    </location>
</feature>
<evidence type="ECO:0000256" key="2">
    <source>
        <dbReference type="SAM" id="MobiDB-lite"/>
    </source>
</evidence>
<feature type="compositionally biased region" description="Polar residues" evidence="2">
    <location>
        <begin position="292"/>
        <end position="304"/>
    </location>
</feature>
<gene>
    <name evidence="3" type="ORF">FSB_LOCUS51726</name>
</gene>
<organism evidence="3">
    <name type="scientific">Fagus sylvatica</name>
    <name type="common">Beechnut</name>
    <dbReference type="NCBI Taxonomy" id="28930"/>
    <lineage>
        <taxon>Eukaryota</taxon>
        <taxon>Viridiplantae</taxon>
        <taxon>Streptophyta</taxon>
        <taxon>Embryophyta</taxon>
        <taxon>Tracheophyta</taxon>
        <taxon>Spermatophyta</taxon>
        <taxon>Magnoliopsida</taxon>
        <taxon>eudicotyledons</taxon>
        <taxon>Gunneridae</taxon>
        <taxon>Pentapetalae</taxon>
        <taxon>rosids</taxon>
        <taxon>fabids</taxon>
        <taxon>Fagales</taxon>
        <taxon>Fagaceae</taxon>
        <taxon>Fagus</taxon>
    </lineage>
</organism>
<feature type="coiled-coil region" evidence="1">
    <location>
        <begin position="191"/>
        <end position="236"/>
    </location>
</feature>
<dbReference type="EMBL" id="OIVN01005746">
    <property type="protein sequence ID" value="SPD23844.1"/>
    <property type="molecule type" value="Genomic_DNA"/>
</dbReference>
<evidence type="ECO:0000256" key="1">
    <source>
        <dbReference type="SAM" id="Coils"/>
    </source>
</evidence>
<name>A0A2N9IHU6_FAGSY</name>
<dbReference type="PANTHER" id="PTHR34937">
    <property type="entry name" value="OS08G0559800 PROTEIN"/>
    <property type="match status" value="1"/>
</dbReference>
<feature type="coiled-coil region" evidence="1">
    <location>
        <begin position="440"/>
        <end position="489"/>
    </location>
</feature>